<dbReference type="EMBL" id="BARS01005171">
    <property type="protein sequence ID" value="GAF69304.1"/>
    <property type="molecule type" value="Genomic_DNA"/>
</dbReference>
<name>X0RKE9_9ZZZZ</name>
<gene>
    <name evidence="1" type="ORF">S01H1_10122</name>
</gene>
<sequence>TYSRPVTLATAFSLGPIGARPALMKGPTDLRYVHQNEIIDYFYEIVILNRHYYLSLFYKSFFEFPDPRDFKWSGDIRIKTPSVTNKKNSINVNLQDLNRSLSIQKNDKSRIMVRNLFHKEILDETKVTNTVKAKVSFWQTLDNLYNHLKLEDRFFAPSSIGLFLRDKNQKGKNNIITPKKGKEVNYNNLFYLCQQYQPKASILNPYSVHWFLNNIFSGKRLFTPVLSWCSYLIAFMHSDNWTDYVGVDVMPKVCQKAAHLADWYHQLDPQEFGHKKVEILCQPSESLLKDTKFLKKYDKWFDSILVCPPYWDMEIYQDGEQSLKNYPVYEDWLEKYWHQTVQVCAKVLKRGGLFGVIANDYYSLDGIHYPLPKDFDSFTSKYFKLVETYFLYNRTSPLRVNHKDRTERLFVYTI</sequence>
<proteinExistence type="predicted"/>
<dbReference type="InterPro" id="IPR029063">
    <property type="entry name" value="SAM-dependent_MTases_sf"/>
</dbReference>
<dbReference type="SUPFAM" id="SSF53335">
    <property type="entry name" value="S-adenosyl-L-methionine-dependent methyltransferases"/>
    <property type="match status" value="1"/>
</dbReference>
<reference evidence="1" key="1">
    <citation type="journal article" date="2014" name="Front. Microbiol.">
        <title>High frequency of phylogenetically diverse reductive dehalogenase-homologous genes in deep subseafloor sedimentary metagenomes.</title>
        <authorList>
            <person name="Kawai M."/>
            <person name="Futagami T."/>
            <person name="Toyoda A."/>
            <person name="Takaki Y."/>
            <person name="Nishi S."/>
            <person name="Hori S."/>
            <person name="Arai W."/>
            <person name="Tsubouchi T."/>
            <person name="Morono Y."/>
            <person name="Uchiyama I."/>
            <person name="Ito T."/>
            <person name="Fujiyama A."/>
            <person name="Inagaki F."/>
            <person name="Takami H."/>
        </authorList>
    </citation>
    <scope>NUCLEOTIDE SEQUENCE</scope>
    <source>
        <strain evidence="1">Expedition CK06-06</strain>
    </source>
</reference>
<organism evidence="1">
    <name type="scientific">marine sediment metagenome</name>
    <dbReference type="NCBI Taxonomy" id="412755"/>
    <lineage>
        <taxon>unclassified sequences</taxon>
        <taxon>metagenomes</taxon>
        <taxon>ecological metagenomes</taxon>
    </lineage>
</organism>
<evidence type="ECO:0008006" key="2">
    <source>
        <dbReference type="Google" id="ProtNLM"/>
    </source>
</evidence>
<comment type="caution">
    <text evidence="1">The sequence shown here is derived from an EMBL/GenBank/DDBJ whole genome shotgun (WGS) entry which is preliminary data.</text>
</comment>
<feature type="non-terminal residue" evidence="1">
    <location>
        <position position="1"/>
    </location>
</feature>
<protein>
    <recommendedName>
        <fullName evidence="2">DNA methylase N-4/N-6 domain-containing protein</fullName>
    </recommendedName>
</protein>
<dbReference type="AlphaFoldDB" id="X0RKE9"/>
<dbReference type="Gene3D" id="3.40.50.150">
    <property type="entry name" value="Vaccinia Virus protein VP39"/>
    <property type="match status" value="1"/>
</dbReference>
<accession>X0RKE9</accession>
<evidence type="ECO:0000313" key="1">
    <source>
        <dbReference type="EMBL" id="GAF69304.1"/>
    </source>
</evidence>